<feature type="transmembrane region" description="Helical" evidence="18">
    <location>
        <begin position="176"/>
        <end position="194"/>
    </location>
</feature>
<evidence type="ECO:0000256" key="16">
    <source>
        <dbReference type="ARBA" id="ARBA00023136"/>
    </source>
</evidence>
<name>A0A191ZRU1_9COLE</name>
<feature type="domain" description="NADH:quinone oxidoreductase/Mrp antiporter transmembrane" evidence="19">
    <location>
        <begin position="23"/>
        <end position="282"/>
    </location>
</feature>
<reference evidence="20" key="1">
    <citation type="journal article" date="2016" name="Mol. Ecol. Resour.">
        <title>Lessons from genome skimming of arthropod-preserving ethanol.</title>
        <authorList>
            <person name="Linard B."/>
            <person name="Arribas P."/>
            <person name="Andujar C."/>
            <person name="Crampton-Platt A."/>
            <person name="Vogler A.P."/>
        </authorList>
    </citation>
    <scope>NUCLEOTIDE SEQUENCE</scope>
</reference>
<evidence type="ECO:0000256" key="13">
    <source>
        <dbReference type="ARBA" id="ARBA00023027"/>
    </source>
</evidence>
<evidence type="ECO:0000256" key="7">
    <source>
        <dbReference type="ARBA" id="ARBA00022660"/>
    </source>
</evidence>
<evidence type="ECO:0000256" key="15">
    <source>
        <dbReference type="ARBA" id="ARBA00023128"/>
    </source>
</evidence>
<proteinExistence type="inferred from homology"/>
<evidence type="ECO:0000256" key="6">
    <source>
        <dbReference type="ARBA" id="ARBA00022448"/>
    </source>
</evidence>
<dbReference type="AlphaFoldDB" id="A0A191ZRU1"/>
<evidence type="ECO:0000256" key="9">
    <source>
        <dbReference type="ARBA" id="ARBA00022792"/>
    </source>
</evidence>
<comment type="catalytic activity">
    <reaction evidence="17 18">
        <text>a ubiquinone + NADH + 5 H(+)(in) = a ubiquinol + NAD(+) + 4 H(+)(out)</text>
        <dbReference type="Rhea" id="RHEA:29091"/>
        <dbReference type="Rhea" id="RHEA-COMP:9565"/>
        <dbReference type="Rhea" id="RHEA-COMP:9566"/>
        <dbReference type="ChEBI" id="CHEBI:15378"/>
        <dbReference type="ChEBI" id="CHEBI:16389"/>
        <dbReference type="ChEBI" id="CHEBI:17976"/>
        <dbReference type="ChEBI" id="CHEBI:57540"/>
        <dbReference type="ChEBI" id="CHEBI:57945"/>
        <dbReference type="EC" id="7.1.1.2"/>
    </reaction>
</comment>
<keyword evidence="16 18" id="KW-0472">Membrane</keyword>
<evidence type="ECO:0000259" key="19">
    <source>
        <dbReference type="Pfam" id="PF00361"/>
    </source>
</evidence>
<dbReference type="InterPro" id="IPR003917">
    <property type="entry name" value="NADH_UbQ_OxRdtase_chain2"/>
</dbReference>
<keyword evidence="10 18" id="KW-1278">Translocase</keyword>
<evidence type="ECO:0000256" key="17">
    <source>
        <dbReference type="ARBA" id="ARBA00049551"/>
    </source>
</evidence>
<dbReference type="PANTHER" id="PTHR46552:SF1">
    <property type="entry name" value="NADH-UBIQUINONE OXIDOREDUCTASE CHAIN 2"/>
    <property type="match status" value="1"/>
</dbReference>
<gene>
    <name evidence="20" type="primary">nad2</name>
</gene>
<dbReference type="GO" id="GO:0005743">
    <property type="term" value="C:mitochondrial inner membrane"/>
    <property type="evidence" value="ECO:0007669"/>
    <property type="project" value="UniProtKB-SubCell"/>
</dbReference>
<feature type="transmembrane region" description="Helical" evidence="18">
    <location>
        <begin position="200"/>
        <end position="219"/>
    </location>
</feature>
<feature type="transmembrane region" description="Helical" evidence="18">
    <location>
        <begin position="240"/>
        <end position="260"/>
    </location>
</feature>
<accession>A0A191ZRU1</accession>
<keyword evidence="13 18" id="KW-0520">NAD</keyword>
<evidence type="ECO:0000256" key="18">
    <source>
        <dbReference type="RuleBase" id="RU003403"/>
    </source>
</evidence>
<evidence type="ECO:0000256" key="3">
    <source>
        <dbReference type="ARBA" id="ARBA00007012"/>
    </source>
</evidence>
<feature type="transmembrane region" description="Helical" evidence="18">
    <location>
        <begin position="93"/>
        <end position="116"/>
    </location>
</feature>
<comment type="subcellular location">
    <subcellularLocation>
        <location evidence="2 18">Mitochondrion inner membrane</location>
        <topology evidence="2 18">Multi-pass membrane protein</topology>
    </subcellularLocation>
</comment>
<keyword evidence="9 18" id="KW-0999">Mitochondrion inner membrane</keyword>
<evidence type="ECO:0000256" key="1">
    <source>
        <dbReference type="ARBA" id="ARBA00003257"/>
    </source>
</evidence>
<keyword evidence="6" id="KW-0813">Transport</keyword>
<dbReference type="GO" id="GO:0006120">
    <property type="term" value="P:mitochondrial electron transport, NADH to ubiquinone"/>
    <property type="evidence" value="ECO:0007669"/>
    <property type="project" value="InterPro"/>
</dbReference>
<evidence type="ECO:0000256" key="11">
    <source>
        <dbReference type="ARBA" id="ARBA00022982"/>
    </source>
</evidence>
<geneLocation type="mitochondrion" evidence="20"/>
<keyword evidence="14 18" id="KW-0830">Ubiquinone</keyword>
<dbReference type="InterPro" id="IPR050175">
    <property type="entry name" value="Complex_I_Subunit_2"/>
</dbReference>
<evidence type="ECO:0000256" key="8">
    <source>
        <dbReference type="ARBA" id="ARBA00022692"/>
    </source>
</evidence>
<sequence>MNFNYKIMFFFMMMFGTMISISSNNWMSMWMGLEMNLISFISIIKQNNNPMNSESSMKYFLIQAFSSSLFLMSIMLSLNNLNMIHKMNIMNEMINLICLSSLIMKLGMAPLHFWFPEIIEGLSWISTLILMTWQKIAPFMLISYFIKINMILLMLIILSSMLGSIGGLNQTSMRKILVFSSINHMSWMMSSFLINNLMWMIYFLIYSLINMSIIMIMHFNKIFFIKQLFFMFNQKLLMKMYFFINLLSLGGLPPFLGFLSKWLIVQNMSNKYIMLNLIMILLNLITLFFYIRIMINSMIFNNNKIMLINNLNKNNWSIISLSFFSINLLVIIPLQFNLI</sequence>
<evidence type="ECO:0000313" key="20">
    <source>
        <dbReference type="EMBL" id="ANJ70589.1"/>
    </source>
</evidence>
<dbReference type="EC" id="7.1.1.2" evidence="4 18"/>
<comment type="function">
    <text evidence="1">Core subunit of the mitochondrial membrane respiratory chain NADH dehydrogenase (Complex I) that is believed to belong to the minimal assembly required for catalysis. Complex I functions in the transfer of electrons from NADH to the respiratory chain. The immediate electron acceptor for the enzyme is believed to be ubiquinone.</text>
</comment>
<keyword evidence="11 18" id="KW-0249">Electron transport</keyword>
<feature type="transmembrane region" description="Helical" evidence="18">
    <location>
        <begin position="316"/>
        <end position="336"/>
    </location>
</feature>
<dbReference type="EMBL" id="KT876907">
    <property type="protein sequence ID" value="ANJ70589.1"/>
    <property type="molecule type" value="Genomic_DNA"/>
</dbReference>
<keyword evidence="15 18" id="KW-0496">Mitochondrion</keyword>
<keyword evidence="8 18" id="KW-0812">Transmembrane</keyword>
<keyword evidence="7 18" id="KW-0679">Respiratory chain</keyword>
<feature type="transmembrane region" description="Helical" evidence="18">
    <location>
        <begin position="136"/>
        <end position="164"/>
    </location>
</feature>
<evidence type="ECO:0000256" key="4">
    <source>
        <dbReference type="ARBA" id="ARBA00012944"/>
    </source>
</evidence>
<comment type="function">
    <text evidence="18">Core subunit of the mitochondrial membrane respiratory chain NADH dehydrogenase (Complex I) which catalyzes electron transfer from NADH through the respiratory chain, using ubiquinone as an electron acceptor. Essential for the catalytic activity and assembly of complex I.</text>
</comment>
<keyword evidence="12 18" id="KW-1133">Transmembrane helix</keyword>
<dbReference type="Pfam" id="PF00361">
    <property type="entry name" value="Proton_antipo_M"/>
    <property type="match status" value="1"/>
</dbReference>
<feature type="transmembrane region" description="Helical" evidence="18">
    <location>
        <begin position="7"/>
        <end position="27"/>
    </location>
</feature>
<dbReference type="PRINTS" id="PR01436">
    <property type="entry name" value="NADHDHGNASE2"/>
</dbReference>
<protein>
    <recommendedName>
        <fullName evidence="5 18">NADH-ubiquinone oxidoreductase chain 2</fullName>
        <ecNumber evidence="4 18">7.1.1.2</ecNumber>
    </recommendedName>
</protein>
<evidence type="ECO:0000256" key="10">
    <source>
        <dbReference type="ARBA" id="ARBA00022967"/>
    </source>
</evidence>
<dbReference type="InterPro" id="IPR001750">
    <property type="entry name" value="ND/Mrp_TM"/>
</dbReference>
<comment type="similarity">
    <text evidence="3 18">Belongs to the complex I subunit 2 family.</text>
</comment>
<feature type="transmembrane region" description="Helical" evidence="18">
    <location>
        <begin position="272"/>
        <end position="295"/>
    </location>
</feature>
<evidence type="ECO:0000256" key="5">
    <source>
        <dbReference type="ARBA" id="ARBA00021008"/>
    </source>
</evidence>
<dbReference type="PANTHER" id="PTHR46552">
    <property type="entry name" value="NADH-UBIQUINONE OXIDOREDUCTASE CHAIN 2"/>
    <property type="match status" value="1"/>
</dbReference>
<organism evidence="20">
    <name type="scientific">Noterus clavicornis BMNH1425090</name>
    <dbReference type="NCBI Taxonomy" id="2558029"/>
    <lineage>
        <taxon>Eukaryota</taxon>
        <taxon>Metazoa</taxon>
        <taxon>Ecdysozoa</taxon>
        <taxon>Arthropoda</taxon>
        <taxon>Hexapoda</taxon>
        <taxon>Insecta</taxon>
        <taxon>Pterygota</taxon>
        <taxon>Neoptera</taxon>
        <taxon>Endopterygota</taxon>
        <taxon>Coleoptera</taxon>
        <taxon>Adephaga</taxon>
        <taxon>Dytiscoidea</taxon>
        <taxon>Noteridae</taxon>
        <taxon>Noterus</taxon>
    </lineage>
</organism>
<evidence type="ECO:0000256" key="2">
    <source>
        <dbReference type="ARBA" id="ARBA00004448"/>
    </source>
</evidence>
<evidence type="ECO:0000256" key="12">
    <source>
        <dbReference type="ARBA" id="ARBA00022989"/>
    </source>
</evidence>
<evidence type="ECO:0000256" key="14">
    <source>
        <dbReference type="ARBA" id="ARBA00023075"/>
    </source>
</evidence>
<dbReference type="GO" id="GO:0008137">
    <property type="term" value="F:NADH dehydrogenase (ubiquinone) activity"/>
    <property type="evidence" value="ECO:0007669"/>
    <property type="project" value="UniProtKB-EC"/>
</dbReference>
<feature type="transmembrane region" description="Helical" evidence="18">
    <location>
        <begin position="59"/>
        <end position="81"/>
    </location>
</feature>